<dbReference type="InterPro" id="IPR029016">
    <property type="entry name" value="GAF-like_dom_sf"/>
</dbReference>
<proteinExistence type="predicted"/>
<dbReference type="PANTHER" id="PTHR45138">
    <property type="entry name" value="REGULATORY COMPONENTS OF SENSORY TRANSDUCTION SYSTEM"/>
    <property type="match status" value="1"/>
</dbReference>
<evidence type="ECO:0000313" key="2">
    <source>
        <dbReference type="EMBL" id="WRO23052.1"/>
    </source>
</evidence>
<dbReference type="Pfam" id="PF00990">
    <property type="entry name" value="GGDEF"/>
    <property type="match status" value="1"/>
</dbReference>
<dbReference type="Gene3D" id="3.30.450.40">
    <property type="match status" value="1"/>
</dbReference>
<dbReference type="KEGG" id="dbc:MFMK1_002898"/>
<accession>A0AAU0URB8</accession>
<dbReference type="PROSITE" id="PS50887">
    <property type="entry name" value="GGDEF"/>
    <property type="match status" value="1"/>
</dbReference>
<dbReference type="GO" id="GO:0052621">
    <property type="term" value="F:diguanylate cyclase activity"/>
    <property type="evidence" value="ECO:0007669"/>
    <property type="project" value="TreeGrafter"/>
</dbReference>
<name>A0AAU0URB8_9FIRM</name>
<dbReference type="Gene3D" id="3.30.70.270">
    <property type="match status" value="1"/>
</dbReference>
<dbReference type="PANTHER" id="PTHR45138:SF9">
    <property type="entry name" value="DIGUANYLATE CYCLASE DGCM-RELATED"/>
    <property type="match status" value="1"/>
</dbReference>
<evidence type="ECO:0000313" key="3">
    <source>
        <dbReference type="Proteomes" id="UP001329915"/>
    </source>
</evidence>
<dbReference type="SMART" id="SM00065">
    <property type="entry name" value="GAF"/>
    <property type="match status" value="1"/>
</dbReference>
<dbReference type="InterPro" id="IPR003018">
    <property type="entry name" value="GAF"/>
</dbReference>
<dbReference type="SUPFAM" id="SSF55781">
    <property type="entry name" value="GAF domain-like"/>
    <property type="match status" value="1"/>
</dbReference>
<dbReference type="RefSeq" id="WP_366922439.1">
    <property type="nucleotide sequence ID" value="NZ_CP121694.1"/>
</dbReference>
<keyword evidence="3" id="KW-1185">Reference proteome</keyword>
<feature type="domain" description="GGDEF" evidence="1">
    <location>
        <begin position="215"/>
        <end position="347"/>
    </location>
</feature>
<organism evidence="2 3">
    <name type="scientific">Metallumcola ferriviriculae</name>
    <dbReference type="NCBI Taxonomy" id="3039180"/>
    <lineage>
        <taxon>Bacteria</taxon>
        <taxon>Bacillati</taxon>
        <taxon>Bacillota</taxon>
        <taxon>Clostridia</taxon>
        <taxon>Neomoorellales</taxon>
        <taxon>Desulfitibacteraceae</taxon>
        <taxon>Metallumcola</taxon>
    </lineage>
</organism>
<dbReference type="Pfam" id="PF01590">
    <property type="entry name" value="GAF"/>
    <property type="match status" value="1"/>
</dbReference>
<dbReference type="SMART" id="SM00267">
    <property type="entry name" value="GGDEF"/>
    <property type="match status" value="1"/>
</dbReference>
<dbReference type="InterPro" id="IPR000160">
    <property type="entry name" value="GGDEF_dom"/>
</dbReference>
<dbReference type="NCBIfam" id="TIGR00254">
    <property type="entry name" value="GGDEF"/>
    <property type="match status" value="1"/>
</dbReference>
<dbReference type="FunFam" id="3.30.70.270:FF:000001">
    <property type="entry name" value="Diguanylate cyclase domain protein"/>
    <property type="match status" value="1"/>
</dbReference>
<evidence type="ECO:0000259" key="1">
    <source>
        <dbReference type="PROSITE" id="PS50887"/>
    </source>
</evidence>
<sequence>MIAGKYWHADDGERLHPKLVLLNEYIFELNSSHDVNTILRNSTRKIAAIMEVDSCHLLLSRKVRRQLRLETAYFFSKQGYQFPKDADETKGISGLAFETAHPVVVNDAANDPRATPKIVEAFQVAAVLAVPIIVKDRVLGVATVHSETKNNFGQVDVDFLSALAVQLGLAVENARLMDQLKLAASTDALTGLFNYGYFRAALDREMANTGTKDDQIVSLLMIDINNFKKFNDTYGHVAGDFILKEVAAVISVAVRDGDQVARYGGDEFAVILPGANGDTASSVAERLAKAVSEHRYNYQGQEFTGMISICYGLATYLGVNCGSSGFIECADRGLYQMKKSHKQRKAR</sequence>
<dbReference type="Proteomes" id="UP001329915">
    <property type="component" value="Chromosome"/>
</dbReference>
<dbReference type="InterPro" id="IPR043128">
    <property type="entry name" value="Rev_trsase/Diguanyl_cyclase"/>
</dbReference>
<dbReference type="EMBL" id="CP121694">
    <property type="protein sequence ID" value="WRO23052.1"/>
    <property type="molecule type" value="Genomic_DNA"/>
</dbReference>
<dbReference type="InterPro" id="IPR050469">
    <property type="entry name" value="Diguanylate_Cyclase"/>
</dbReference>
<dbReference type="AlphaFoldDB" id="A0AAU0URB8"/>
<protein>
    <submittedName>
        <fullName evidence="2">Sensor domain-containing diguanylate cyclase</fullName>
    </submittedName>
</protein>
<reference evidence="2 3" key="1">
    <citation type="submission" date="2023-04" db="EMBL/GenBank/DDBJ databases">
        <authorList>
            <person name="Hsu D."/>
        </authorList>
    </citation>
    <scope>NUCLEOTIDE SEQUENCE [LARGE SCALE GENOMIC DNA]</scope>
    <source>
        <strain evidence="2 3">MK1</strain>
    </source>
</reference>
<dbReference type="CDD" id="cd01949">
    <property type="entry name" value="GGDEF"/>
    <property type="match status" value="1"/>
</dbReference>
<dbReference type="SUPFAM" id="SSF55073">
    <property type="entry name" value="Nucleotide cyclase"/>
    <property type="match status" value="1"/>
</dbReference>
<gene>
    <name evidence="2" type="ORF">MFMK1_002898</name>
</gene>
<dbReference type="InterPro" id="IPR029787">
    <property type="entry name" value="Nucleotide_cyclase"/>
</dbReference>